<keyword evidence="2 6" id="KW-0689">Ribosomal protein</keyword>
<sequence>MPDDVSLQELQSRIQSILHADTNDFNELTRLLDRNLLEDFSGANLKGVDLSRSNLHNADLSNTDLRNGNLHEADLRSANLRNADLRNANLEDANLENADLRYANMKGANLRRAILCGANLYRADLRECDLKDADLRHAILKSADLRFTNLSSATLSKNSQSGFKKSRTRLKAVYQDITVPYLLDQFKYTNIHKVPKLVKVTVNRGLGEVAQNAKMLEDSLTEIALITGQKPVVTRARKAIAGFKLRKGMPVGILVTLRSDRMYSFLDRLINLALPRIRDFRGISPKAFDGRGNYTLGIREQLIFPEIEYDQITQIRGLDISVITTANTDEEGRALLYHLGMPFRNQSA</sequence>
<dbReference type="GO" id="GO:0019843">
    <property type="term" value="F:rRNA binding"/>
    <property type="evidence" value="ECO:0007669"/>
    <property type="project" value="UniProtKB-UniRule"/>
</dbReference>
<dbReference type="GO" id="GO:0003735">
    <property type="term" value="F:structural constituent of ribosome"/>
    <property type="evidence" value="ECO:0007669"/>
    <property type="project" value="InterPro"/>
</dbReference>
<dbReference type="Pfam" id="PF00281">
    <property type="entry name" value="Ribosomal_L5"/>
    <property type="match status" value="1"/>
</dbReference>
<name>A0A951UN32_9CYAN</name>
<dbReference type="InterPro" id="IPR031309">
    <property type="entry name" value="Ribosomal_uL5_C"/>
</dbReference>
<evidence type="ECO:0000313" key="9">
    <source>
        <dbReference type="EMBL" id="MBW4660306.1"/>
    </source>
</evidence>
<evidence type="ECO:0000259" key="8">
    <source>
        <dbReference type="Pfam" id="PF00673"/>
    </source>
</evidence>
<keyword evidence="6" id="KW-0820">tRNA-binding</keyword>
<organism evidence="9 10">
    <name type="scientific">Drouetiella hepatica Uher 2000/2452</name>
    <dbReference type="NCBI Taxonomy" id="904376"/>
    <lineage>
        <taxon>Bacteria</taxon>
        <taxon>Bacillati</taxon>
        <taxon>Cyanobacteriota</taxon>
        <taxon>Cyanophyceae</taxon>
        <taxon>Oculatellales</taxon>
        <taxon>Oculatellaceae</taxon>
        <taxon>Drouetiella</taxon>
    </lineage>
</organism>
<dbReference type="InterPro" id="IPR020929">
    <property type="entry name" value="Ribosomal_uL5_CS"/>
</dbReference>
<dbReference type="SUPFAM" id="SSF55282">
    <property type="entry name" value="RL5-like"/>
    <property type="match status" value="1"/>
</dbReference>
<dbReference type="Pfam" id="PF00673">
    <property type="entry name" value="Ribosomal_L5_C"/>
    <property type="match status" value="1"/>
</dbReference>
<dbReference type="AlphaFoldDB" id="A0A951UN32"/>
<reference evidence="9" key="2">
    <citation type="journal article" date="2022" name="Microbiol. Resour. Announc.">
        <title>Metagenome Sequencing to Explore Phylogenomics of Terrestrial Cyanobacteria.</title>
        <authorList>
            <person name="Ward R.D."/>
            <person name="Stajich J.E."/>
            <person name="Johansen J.R."/>
            <person name="Huntemann M."/>
            <person name="Clum A."/>
            <person name="Foster B."/>
            <person name="Foster B."/>
            <person name="Roux S."/>
            <person name="Palaniappan K."/>
            <person name="Varghese N."/>
            <person name="Mukherjee S."/>
            <person name="Reddy T.B.K."/>
            <person name="Daum C."/>
            <person name="Copeland A."/>
            <person name="Chen I.A."/>
            <person name="Ivanova N.N."/>
            <person name="Kyrpides N.C."/>
            <person name="Shapiro N."/>
            <person name="Eloe-Fadrosh E.A."/>
            <person name="Pietrasiak N."/>
        </authorList>
    </citation>
    <scope>NUCLEOTIDE SEQUENCE</scope>
    <source>
        <strain evidence="9">UHER 2000/2452</strain>
    </source>
</reference>
<evidence type="ECO:0000256" key="2">
    <source>
        <dbReference type="ARBA" id="ARBA00022980"/>
    </source>
</evidence>
<dbReference type="Gene3D" id="3.30.1440.10">
    <property type="match status" value="1"/>
</dbReference>
<feature type="domain" description="Large ribosomal subunit protein uL5 C-terminal" evidence="8">
    <location>
        <begin position="250"/>
        <end position="343"/>
    </location>
</feature>
<comment type="similarity">
    <text evidence="1 6">Belongs to the universal ribosomal protein uL5 family.</text>
</comment>
<keyword evidence="3 6" id="KW-0687">Ribonucleoprotein</keyword>
<protein>
    <recommendedName>
        <fullName evidence="4 6">Large ribosomal subunit protein uL5</fullName>
    </recommendedName>
</protein>
<dbReference type="HAMAP" id="MF_01333_B">
    <property type="entry name" value="Ribosomal_uL5_B"/>
    <property type="match status" value="1"/>
</dbReference>
<dbReference type="InterPro" id="IPR002132">
    <property type="entry name" value="Ribosomal_uL5"/>
</dbReference>
<comment type="caution">
    <text evidence="9">The sequence shown here is derived from an EMBL/GenBank/DDBJ whole genome shotgun (WGS) entry which is preliminary data.</text>
</comment>
<evidence type="ECO:0000256" key="3">
    <source>
        <dbReference type="ARBA" id="ARBA00023274"/>
    </source>
</evidence>
<evidence type="ECO:0000256" key="6">
    <source>
        <dbReference type="HAMAP-Rule" id="MF_01333"/>
    </source>
</evidence>
<evidence type="ECO:0000313" key="10">
    <source>
        <dbReference type="Proteomes" id="UP000757435"/>
    </source>
</evidence>
<comment type="function">
    <text evidence="6">This is 1 of the proteins that bind and probably mediate the attachment of the 5S RNA into the large ribosomal subunit, where it forms part of the central protuberance. In the 70S ribosome it contacts protein S13 of the 30S subunit (bridge B1b), connecting the 2 subunits; this bridge is implicated in subunit movement. Contacts the P site tRNA; the 5S rRNA and some of its associated proteins might help stabilize positioning of ribosome-bound tRNAs.</text>
</comment>
<evidence type="ECO:0000259" key="7">
    <source>
        <dbReference type="Pfam" id="PF00281"/>
    </source>
</evidence>
<dbReference type="SUPFAM" id="SSF141571">
    <property type="entry name" value="Pentapeptide repeat-like"/>
    <property type="match status" value="1"/>
</dbReference>
<keyword evidence="6" id="KW-0699">rRNA-binding</keyword>
<dbReference type="PANTHER" id="PTHR11994">
    <property type="entry name" value="60S RIBOSOMAL PROTEIN L11-RELATED"/>
    <property type="match status" value="1"/>
</dbReference>
<reference evidence="9" key="1">
    <citation type="submission" date="2021-05" db="EMBL/GenBank/DDBJ databases">
        <authorList>
            <person name="Pietrasiak N."/>
            <person name="Ward R."/>
            <person name="Stajich J.E."/>
            <person name="Kurbessoian T."/>
        </authorList>
    </citation>
    <scope>NUCLEOTIDE SEQUENCE</scope>
    <source>
        <strain evidence="9">UHER 2000/2452</strain>
    </source>
</reference>
<gene>
    <name evidence="6 9" type="primary">rplE</name>
    <name evidence="6" type="synonym">rpl5</name>
    <name evidence="9" type="ORF">KME15_16650</name>
</gene>
<dbReference type="InterPro" id="IPR022803">
    <property type="entry name" value="Ribosomal_uL5_dom_sf"/>
</dbReference>
<dbReference type="Gene3D" id="2.160.20.80">
    <property type="entry name" value="E3 ubiquitin-protein ligase SopA"/>
    <property type="match status" value="1"/>
</dbReference>
<accession>A0A951UN32</accession>
<comment type="subunit">
    <text evidence="6">Part of the 50S ribosomal subunit; part of the 5S rRNA/L5/L18/L25 subcomplex. Contacts the 5S rRNA and the P site tRNA. Forms a bridge to the 30S subunit in the 70S ribosome.</text>
</comment>
<dbReference type="InterPro" id="IPR001646">
    <property type="entry name" value="5peptide_repeat"/>
</dbReference>
<dbReference type="EMBL" id="JAHHHD010000019">
    <property type="protein sequence ID" value="MBW4660306.1"/>
    <property type="molecule type" value="Genomic_DNA"/>
</dbReference>
<dbReference type="NCBIfam" id="NF000585">
    <property type="entry name" value="PRK00010.1"/>
    <property type="match status" value="1"/>
</dbReference>
<dbReference type="PROSITE" id="PS00358">
    <property type="entry name" value="RIBOSOMAL_L5"/>
    <property type="match status" value="1"/>
</dbReference>
<keyword evidence="6" id="KW-0694">RNA-binding</keyword>
<dbReference type="FunFam" id="3.30.1440.10:FF:000001">
    <property type="entry name" value="50S ribosomal protein L5"/>
    <property type="match status" value="1"/>
</dbReference>
<dbReference type="GO" id="GO:0006412">
    <property type="term" value="P:translation"/>
    <property type="evidence" value="ECO:0007669"/>
    <property type="project" value="UniProtKB-UniRule"/>
</dbReference>
<dbReference type="Pfam" id="PF00805">
    <property type="entry name" value="Pentapeptide"/>
    <property type="match status" value="3"/>
</dbReference>
<comment type="function">
    <text evidence="5">This is one of the proteins that bind and probably mediate the attachment of the 5S RNA into the large ribosomal subunit, where it forms part of the central protuberance. In the 70S ribosome it contacts protein S13 of the 30S subunit (bridge B1b), connecting the 2 subunits; this bridge is implicated in subunit movement. Contacts the P site tRNA; the 5S rRNA and some of its associated proteins might help stabilize positioning of ribosome-bound tRNAs.</text>
</comment>
<evidence type="ECO:0000256" key="1">
    <source>
        <dbReference type="ARBA" id="ARBA00008553"/>
    </source>
</evidence>
<dbReference type="GO" id="GO:1990904">
    <property type="term" value="C:ribonucleoprotein complex"/>
    <property type="evidence" value="ECO:0007669"/>
    <property type="project" value="UniProtKB-KW"/>
</dbReference>
<dbReference type="GO" id="GO:0005840">
    <property type="term" value="C:ribosome"/>
    <property type="evidence" value="ECO:0007669"/>
    <property type="project" value="UniProtKB-KW"/>
</dbReference>
<proteinExistence type="inferred from homology"/>
<dbReference type="InterPro" id="IPR031310">
    <property type="entry name" value="Ribosomal_uL5_N"/>
</dbReference>
<dbReference type="Proteomes" id="UP000757435">
    <property type="component" value="Unassembled WGS sequence"/>
</dbReference>
<feature type="domain" description="Large ribosomal subunit protein uL5 N-terminal" evidence="7">
    <location>
        <begin position="190"/>
        <end position="246"/>
    </location>
</feature>
<evidence type="ECO:0000256" key="5">
    <source>
        <dbReference type="ARBA" id="ARBA00058604"/>
    </source>
</evidence>
<dbReference type="InterPro" id="IPR020930">
    <property type="entry name" value="Ribosomal_uL5_bac-type"/>
</dbReference>
<dbReference type="GO" id="GO:0000049">
    <property type="term" value="F:tRNA binding"/>
    <property type="evidence" value="ECO:0007669"/>
    <property type="project" value="UniProtKB-UniRule"/>
</dbReference>
<evidence type="ECO:0000256" key="4">
    <source>
        <dbReference type="ARBA" id="ARBA00035245"/>
    </source>
</evidence>